<reference evidence="1 2" key="1">
    <citation type="submission" date="2019-07" db="EMBL/GenBank/DDBJ databases">
        <title>Genome sequencing of the stress-tolerant strain Azospirillum brasilense Az19.</title>
        <authorList>
            <person name="Maroniche G.A."/>
            <person name="Garcia J.E."/>
            <person name="Pagnussat L."/>
            <person name="Amenta M."/>
            <person name="Creus C.M."/>
        </authorList>
    </citation>
    <scope>NUCLEOTIDE SEQUENCE [LARGE SCALE GENOMIC DNA]</scope>
    <source>
        <strain evidence="1 2">Az19</strain>
    </source>
</reference>
<dbReference type="EMBL" id="VEWN01000007">
    <property type="protein sequence ID" value="KAA1055135.1"/>
    <property type="molecule type" value="Genomic_DNA"/>
</dbReference>
<organism evidence="1 2">
    <name type="scientific">Azospirillum argentinense</name>
    <dbReference type="NCBI Taxonomy" id="2970906"/>
    <lineage>
        <taxon>Bacteria</taxon>
        <taxon>Pseudomonadati</taxon>
        <taxon>Pseudomonadota</taxon>
        <taxon>Alphaproteobacteria</taxon>
        <taxon>Rhodospirillales</taxon>
        <taxon>Azospirillaceae</taxon>
        <taxon>Azospirillum</taxon>
    </lineage>
</organism>
<dbReference type="Proteomes" id="UP000325333">
    <property type="component" value="Unassembled WGS sequence"/>
</dbReference>
<evidence type="ECO:0000313" key="1">
    <source>
        <dbReference type="EMBL" id="KAA1055135.1"/>
    </source>
</evidence>
<comment type="caution">
    <text evidence="1">The sequence shown here is derived from an EMBL/GenBank/DDBJ whole genome shotgun (WGS) entry which is preliminary data.</text>
</comment>
<protein>
    <submittedName>
        <fullName evidence="1">Uncharacterized protein</fullName>
    </submittedName>
</protein>
<evidence type="ECO:0000313" key="2">
    <source>
        <dbReference type="Proteomes" id="UP000325333"/>
    </source>
</evidence>
<proteinExistence type="predicted"/>
<gene>
    <name evidence="1" type="ORF">FH063_005697</name>
</gene>
<dbReference type="RefSeq" id="WP_149650154.1">
    <property type="nucleotide sequence ID" value="NZ_VEWN01000007.1"/>
</dbReference>
<sequence length="64" mass="7142">MGFLHMIGTGCAEFEAIAVPYEEIQKTRPFVPATSAGQGRPQAEFAWGTADCGKFYLFLIYFLF</sequence>
<name>A0A5B0KTC6_9PROT</name>
<dbReference type="AlphaFoldDB" id="A0A5B0KTC6"/>
<accession>A0A5B0KTC6</accession>